<name>A0ACC3MWH9_9PEZI</name>
<organism evidence="1 2">
    <name type="scientific">Vermiconidia calcicola</name>
    <dbReference type="NCBI Taxonomy" id="1690605"/>
    <lineage>
        <taxon>Eukaryota</taxon>
        <taxon>Fungi</taxon>
        <taxon>Dikarya</taxon>
        <taxon>Ascomycota</taxon>
        <taxon>Pezizomycotina</taxon>
        <taxon>Dothideomycetes</taxon>
        <taxon>Dothideomycetidae</taxon>
        <taxon>Mycosphaerellales</taxon>
        <taxon>Extremaceae</taxon>
        <taxon>Vermiconidia</taxon>
    </lineage>
</organism>
<comment type="caution">
    <text evidence="1">The sequence shown here is derived from an EMBL/GenBank/DDBJ whole genome shotgun (WGS) entry which is preliminary data.</text>
</comment>
<gene>
    <name evidence="1" type="ORF">LTR37_013393</name>
</gene>
<protein>
    <submittedName>
        <fullName evidence="1">Uncharacterized protein</fullName>
    </submittedName>
</protein>
<evidence type="ECO:0000313" key="2">
    <source>
        <dbReference type="Proteomes" id="UP001281147"/>
    </source>
</evidence>
<evidence type="ECO:0000313" key="1">
    <source>
        <dbReference type="EMBL" id="KAK3705232.1"/>
    </source>
</evidence>
<proteinExistence type="predicted"/>
<reference evidence="1" key="1">
    <citation type="submission" date="2023-07" db="EMBL/GenBank/DDBJ databases">
        <title>Black Yeasts Isolated from many extreme environments.</title>
        <authorList>
            <person name="Coleine C."/>
            <person name="Stajich J.E."/>
            <person name="Selbmann L."/>
        </authorList>
    </citation>
    <scope>NUCLEOTIDE SEQUENCE</scope>
    <source>
        <strain evidence="1">CCFEE 5714</strain>
    </source>
</reference>
<dbReference type="EMBL" id="JAUTXU010000131">
    <property type="protein sequence ID" value="KAK3705232.1"/>
    <property type="molecule type" value="Genomic_DNA"/>
</dbReference>
<sequence>MAQTDKTSTVPKFGSFKPKAPAKPANRDDKVKSERNTDRDDHRDSKDRDRHRHIERLRHDGDGSTHRRHKSASRHSAEAQQLGPPDEFEESPLFITDKRGDNKNVDYGSLHRYSIPLYHRTGYGRVLGTPYGVKLDRDESTEKEVVLRSFDGRFRGDDERPLTSNAARKCTLGARAVRRVLTVANAEDGAVEGEADFISLRRRSFKLKRKRGSESPEPEAGAGIADYRSIEGKAKPDTDLESEDEDLESACDSDNNGVEDPAHLSARSQNAALTKQAKEHPTEINAWLALIASQTSILHPGADENTLATLRLPLHSKALKHIPGDERLLLGRLKEGSKLWEISRLRTEWISAISAKPSSVEIWKGYLNLMQTDHAAFDYEKCRVAYLQCLRALCQTGNSEQDKHKLATAKVYILLRYTSFIRDAGYDELAHATWQIVLEYYFCRPSNLEGGRESELEALEDFWESDAPRIGEKGAKGWDYYYSHRAEGVVRQSAAPAAEEVERRSSAFARFAQREAGLAQKLHLPAAIADGEVDDPFRYVMFSDLKEVVECLSLEALPKRVVLSAWLCFMGMPLLPYDEDDSDHEDSSTSWTTDPFIRTARGDGHGLHNELTTTSSLFHSSSSFPHTEQDEANFISNTLSSLTLRHPTDDTLSEYHLAFKLHAFPNEAVKTAKRLLKARPSSLRLYNAYALIEARLGRLEKAEEVWSAALTSAASFREGGRGDGAVLWHSWVMTLLSSSEGAEERALRVLVAIADEGFSATGVIKSAEVADVTATQRLKATRHLEHAIATSRLGRAMLYIDLLAWLCYLSQTYSLEAASNIYTTHLKPASTSSTSEHLHQLRARIIHHHILTNKRPHKPALIRSELAQNLDRFPENSIFLNLYHHIGRSRIDDQLREAVAPFTPRSEGLVAWHFRLTNEIQRSEGDTPAATANGVRALFRSALLESDSKVRHSLALWRLWWEFEIQTRSVENVRRVFYDGLRYLPWCKKWVLMALGWFSDGVSRGGMTDGELRRVYEVLGEREMRIRVAGDIDVGGTAIYEFHALVLVDAMPTSDVVKLAANRAFSMQYPQQ</sequence>
<keyword evidence="2" id="KW-1185">Reference proteome</keyword>
<dbReference type="Proteomes" id="UP001281147">
    <property type="component" value="Unassembled WGS sequence"/>
</dbReference>
<accession>A0ACC3MWH9</accession>